<feature type="binding site" evidence="6">
    <location>
        <begin position="20"/>
        <end position="25"/>
    </location>
    <ligand>
        <name>ATP</name>
        <dbReference type="ChEBI" id="CHEBI:30616"/>
    </ligand>
</feature>
<keyword evidence="4 6" id="KW-0067">ATP-binding</keyword>
<name>A0A7S7LZG3_9BACT</name>
<dbReference type="InterPro" id="IPR011063">
    <property type="entry name" value="TilS/TtcA_N"/>
</dbReference>
<protein>
    <recommendedName>
        <fullName evidence="6">tRNA(Ile)-lysidine synthase</fullName>
        <ecNumber evidence="6">6.3.4.19</ecNumber>
    </recommendedName>
    <alternativeName>
        <fullName evidence="6">tRNA(Ile)-2-lysyl-cytidine synthase</fullName>
    </alternativeName>
    <alternativeName>
        <fullName evidence="6">tRNA(Ile)-lysidine synthetase</fullName>
    </alternativeName>
</protein>
<evidence type="ECO:0000256" key="2">
    <source>
        <dbReference type="ARBA" id="ARBA00022694"/>
    </source>
</evidence>
<evidence type="ECO:0000256" key="3">
    <source>
        <dbReference type="ARBA" id="ARBA00022741"/>
    </source>
</evidence>
<reference evidence="8 9" key="1">
    <citation type="submission" date="2020-05" db="EMBL/GenBank/DDBJ databases">
        <title>Sulfurimonas marisnigri, sp. nov., and Sulfurimonas baltica, sp. nov., manganese oxide reducing chemolithoautotrophs of the class Epsilonproteobacteria isolated from the pelagic redoxclines of the Black and Baltic Seas and emended description of the genus Sulfurimonas.</title>
        <authorList>
            <person name="Henkel J.V."/>
            <person name="Laudan C."/>
            <person name="Werner J."/>
            <person name="Neu T."/>
            <person name="Plewe S."/>
            <person name="Sproer C."/>
            <person name="Bunk B."/>
            <person name="Schulz-Vogt H.N."/>
        </authorList>
    </citation>
    <scope>NUCLEOTIDE SEQUENCE [LARGE SCALE GENOMIC DNA]</scope>
    <source>
        <strain evidence="8 9">SoZ1</strain>
    </source>
</reference>
<dbReference type="InterPro" id="IPR012094">
    <property type="entry name" value="tRNA_Ile_lys_synt"/>
</dbReference>
<dbReference type="SUPFAM" id="SSF52402">
    <property type="entry name" value="Adenine nucleotide alpha hydrolases-like"/>
    <property type="match status" value="1"/>
</dbReference>
<dbReference type="Gene3D" id="3.40.50.620">
    <property type="entry name" value="HUPs"/>
    <property type="match status" value="1"/>
</dbReference>
<gene>
    <name evidence="6 8" type="primary">tilS</name>
    <name evidence="8" type="ORF">HUE87_10340</name>
</gene>
<evidence type="ECO:0000313" key="9">
    <source>
        <dbReference type="Proteomes" id="UP000593836"/>
    </source>
</evidence>
<dbReference type="CDD" id="cd01992">
    <property type="entry name" value="TilS_N"/>
    <property type="match status" value="1"/>
</dbReference>
<evidence type="ECO:0000256" key="1">
    <source>
        <dbReference type="ARBA" id="ARBA00022598"/>
    </source>
</evidence>
<dbReference type="NCBIfam" id="TIGR02432">
    <property type="entry name" value="lysidine_TilS_N"/>
    <property type="match status" value="1"/>
</dbReference>
<dbReference type="EC" id="6.3.4.19" evidence="6"/>
<evidence type="ECO:0000259" key="7">
    <source>
        <dbReference type="Pfam" id="PF01171"/>
    </source>
</evidence>
<dbReference type="PANTHER" id="PTHR43033:SF1">
    <property type="entry name" value="TRNA(ILE)-LYSIDINE SYNTHASE-RELATED"/>
    <property type="match status" value="1"/>
</dbReference>
<dbReference type="GO" id="GO:0005524">
    <property type="term" value="F:ATP binding"/>
    <property type="evidence" value="ECO:0007669"/>
    <property type="project" value="UniProtKB-UniRule"/>
</dbReference>
<dbReference type="PANTHER" id="PTHR43033">
    <property type="entry name" value="TRNA(ILE)-LYSIDINE SYNTHASE-RELATED"/>
    <property type="match status" value="1"/>
</dbReference>
<evidence type="ECO:0000256" key="4">
    <source>
        <dbReference type="ARBA" id="ARBA00022840"/>
    </source>
</evidence>
<sequence length="331" mass="38992">MLEKHTLQKLKDKKNLLAFSGGGDSTALFFLLIKNHIPFDIAIVNYGVREQSKEEVLYSKELAKTHNLKCHVFNAVKFEKNFEARAREIRYDFFEELIKTYGYENLITAHHLGDRFEWMLMQFCKGAGCAEIAGMQVEDNRGFYTLIRPLLHLDKQELLAYLHANKSKYFEDESNLNEDIKRNSFRHNYSLPLLEKYLSGIKKSFEYLDEDRNSLIQELEINIIGEFAYFENSQNSRTNIYTIDKYLKLKGYMLSAKERELLKSEETAVVGRKYVVNQNSDFVFIAPFTNAVMSKEFKEEMRILKIEPKLRPYLYKNQELFIKIKELLSRG</sequence>
<feature type="domain" description="tRNA(Ile)-lysidine/2-thiocytidine synthase N-terminal" evidence="7">
    <location>
        <begin position="15"/>
        <end position="188"/>
    </location>
</feature>
<dbReference type="GO" id="GO:0032267">
    <property type="term" value="F:tRNA(Ile)-lysidine synthase activity"/>
    <property type="evidence" value="ECO:0007669"/>
    <property type="project" value="UniProtKB-EC"/>
</dbReference>
<dbReference type="AlphaFoldDB" id="A0A7S7LZG3"/>
<comment type="domain">
    <text evidence="6">The N-terminal region contains the highly conserved SGGXDS motif, predicted to be a P-loop motif involved in ATP binding.</text>
</comment>
<comment type="catalytic activity">
    <reaction evidence="5 6">
        <text>cytidine(34) in tRNA(Ile2) + L-lysine + ATP = lysidine(34) in tRNA(Ile2) + AMP + diphosphate + H(+)</text>
        <dbReference type="Rhea" id="RHEA:43744"/>
        <dbReference type="Rhea" id="RHEA-COMP:10625"/>
        <dbReference type="Rhea" id="RHEA-COMP:10670"/>
        <dbReference type="ChEBI" id="CHEBI:15378"/>
        <dbReference type="ChEBI" id="CHEBI:30616"/>
        <dbReference type="ChEBI" id="CHEBI:32551"/>
        <dbReference type="ChEBI" id="CHEBI:33019"/>
        <dbReference type="ChEBI" id="CHEBI:82748"/>
        <dbReference type="ChEBI" id="CHEBI:83665"/>
        <dbReference type="ChEBI" id="CHEBI:456215"/>
        <dbReference type="EC" id="6.3.4.19"/>
    </reaction>
</comment>
<accession>A0A7S7LZG3</accession>
<dbReference type="KEGG" id="smas:HUE87_10340"/>
<dbReference type="EMBL" id="CP054493">
    <property type="protein sequence ID" value="QOY54264.1"/>
    <property type="molecule type" value="Genomic_DNA"/>
</dbReference>
<evidence type="ECO:0000256" key="6">
    <source>
        <dbReference type="HAMAP-Rule" id="MF_01161"/>
    </source>
</evidence>
<dbReference type="Pfam" id="PF01171">
    <property type="entry name" value="ATP_bind_3"/>
    <property type="match status" value="1"/>
</dbReference>
<comment type="similarity">
    <text evidence="6">Belongs to the tRNA(Ile)-lysidine synthase family.</text>
</comment>
<comment type="subcellular location">
    <subcellularLocation>
        <location evidence="6">Cytoplasm</location>
    </subcellularLocation>
</comment>
<keyword evidence="9" id="KW-1185">Reference proteome</keyword>
<keyword evidence="1 6" id="KW-0436">Ligase</keyword>
<organism evidence="8 9">
    <name type="scientific">Candidatus Sulfurimonas marisnigri</name>
    <dbReference type="NCBI Taxonomy" id="2740405"/>
    <lineage>
        <taxon>Bacteria</taxon>
        <taxon>Pseudomonadati</taxon>
        <taxon>Campylobacterota</taxon>
        <taxon>Epsilonproteobacteria</taxon>
        <taxon>Campylobacterales</taxon>
        <taxon>Sulfurimonadaceae</taxon>
        <taxon>Sulfurimonas</taxon>
    </lineage>
</organism>
<keyword evidence="3 6" id="KW-0547">Nucleotide-binding</keyword>
<dbReference type="RefSeq" id="WP_194366310.1">
    <property type="nucleotide sequence ID" value="NZ_CP054493.1"/>
</dbReference>
<proteinExistence type="inferred from homology"/>
<keyword evidence="2 6" id="KW-0819">tRNA processing</keyword>
<dbReference type="Proteomes" id="UP000593836">
    <property type="component" value="Chromosome"/>
</dbReference>
<dbReference type="HAMAP" id="MF_01161">
    <property type="entry name" value="tRNA_Ile_lys_synt"/>
    <property type="match status" value="1"/>
</dbReference>
<evidence type="ECO:0000256" key="5">
    <source>
        <dbReference type="ARBA" id="ARBA00048539"/>
    </source>
</evidence>
<dbReference type="GO" id="GO:0005737">
    <property type="term" value="C:cytoplasm"/>
    <property type="evidence" value="ECO:0007669"/>
    <property type="project" value="UniProtKB-SubCell"/>
</dbReference>
<comment type="function">
    <text evidence="6">Ligates lysine onto the cytidine present at position 34 of the AUA codon-specific tRNA(Ile) that contains the anticodon CAU, in an ATP-dependent manner. Cytidine is converted to lysidine, thus changing the amino acid specificity of the tRNA from methionine to isoleucine.</text>
</comment>
<evidence type="ECO:0000313" key="8">
    <source>
        <dbReference type="EMBL" id="QOY54264.1"/>
    </source>
</evidence>
<dbReference type="InterPro" id="IPR014729">
    <property type="entry name" value="Rossmann-like_a/b/a_fold"/>
</dbReference>
<dbReference type="InterPro" id="IPR012795">
    <property type="entry name" value="tRNA_Ile_lys_synt_N"/>
</dbReference>
<dbReference type="GO" id="GO:0006400">
    <property type="term" value="P:tRNA modification"/>
    <property type="evidence" value="ECO:0007669"/>
    <property type="project" value="UniProtKB-UniRule"/>
</dbReference>
<keyword evidence="6" id="KW-0963">Cytoplasm</keyword>